<accession>A0ABU0JB19</accession>
<dbReference type="InterPro" id="IPR018551">
    <property type="entry name" value="DUF2007"/>
</dbReference>
<organism evidence="2 3">
    <name type="scientific">Labrys wisconsinensis</name>
    <dbReference type="NCBI Taxonomy" id="425677"/>
    <lineage>
        <taxon>Bacteria</taxon>
        <taxon>Pseudomonadati</taxon>
        <taxon>Pseudomonadota</taxon>
        <taxon>Alphaproteobacteria</taxon>
        <taxon>Hyphomicrobiales</taxon>
        <taxon>Xanthobacteraceae</taxon>
        <taxon>Labrys</taxon>
    </lineage>
</organism>
<sequence>MRTNDAVLISYVEALLDGAGIGYMVLDTHMSVLEGSIGMLPRRILVEASRAQQARTLIRDAGLAHELRPA</sequence>
<protein>
    <recommendedName>
        <fullName evidence="1">DUF2007 domain-containing protein</fullName>
    </recommendedName>
</protein>
<dbReference type="Gene3D" id="3.30.70.790">
    <property type="entry name" value="UreE, C-terminal domain"/>
    <property type="match status" value="1"/>
</dbReference>
<name>A0ABU0JB19_9HYPH</name>
<reference evidence="2 3" key="1">
    <citation type="submission" date="2023-07" db="EMBL/GenBank/DDBJ databases">
        <title>Genomic Encyclopedia of Type Strains, Phase IV (KMG-IV): sequencing the most valuable type-strain genomes for metagenomic binning, comparative biology and taxonomic classification.</title>
        <authorList>
            <person name="Goeker M."/>
        </authorList>
    </citation>
    <scope>NUCLEOTIDE SEQUENCE [LARGE SCALE GENOMIC DNA]</scope>
    <source>
        <strain evidence="2 3">DSM 19619</strain>
    </source>
</reference>
<evidence type="ECO:0000259" key="1">
    <source>
        <dbReference type="Pfam" id="PF09413"/>
    </source>
</evidence>
<dbReference type="Pfam" id="PF09413">
    <property type="entry name" value="DUF2007"/>
    <property type="match status" value="1"/>
</dbReference>
<keyword evidence="3" id="KW-1185">Reference proteome</keyword>
<feature type="domain" description="DUF2007" evidence="1">
    <location>
        <begin position="2"/>
        <end position="62"/>
    </location>
</feature>
<dbReference type="InterPro" id="IPR011322">
    <property type="entry name" value="N-reg_PII-like_a/b"/>
</dbReference>
<comment type="caution">
    <text evidence="2">The sequence shown here is derived from an EMBL/GenBank/DDBJ whole genome shotgun (WGS) entry which is preliminary data.</text>
</comment>
<dbReference type="Proteomes" id="UP001242480">
    <property type="component" value="Unassembled WGS sequence"/>
</dbReference>
<dbReference type="SUPFAM" id="SSF54913">
    <property type="entry name" value="GlnB-like"/>
    <property type="match status" value="1"/>
</dbReference>
<evidence type="ECO:0000313" key="3">
    <source>
        <dbReference type="Proteomes" id="UP001242480"/>
    </source>
</evidence>
<evidence type="ECO:0000313" key="2">
    <source>
        <dbReference type="EMBL" id="MDQ0470474.1"/>
    </source>
</evidence>
<dbReference type="EMBL" id="JAUSVX010000006">
    <property type="protein sequence ID" value="MDQ0470474.1"/>
    <property type="molecule type" value="Genomic_DNA"/>
</dbReference>
<proteinExistence type="predicted"/>
<gene>
    <name evidence="2" type="ORF">QO011_003493</name>
</gene>